<dbReference type="EnsemblMetazoa" id="XM_030984661">
    <property type="protein sequence ID" value="XP_030840521"/>
    <property type="gene ID" value="LOC578611"/>
</dbReference>
<dbReference type="InParanoid" id="A0A7M7NRA0"/>
<evidence type="ECO:0008006" key="11">
    <source>
        <dbReference type="Google" id="ProtNLM"/>
    </source>
</evidence>
<evidence type="ECO:0000256" key="1">
    <source>
        <dbReference type="ARBA" id="ARBA00004141"/>
    </source>
</evidence>
<feature type="transmembrane region" description="Helical" evidence="8">
    <location>
        <begin position="397"/>
        <end position="415"/>
    </location>
</feature>
<keyword evidence="4 8" id="KW-0812">Transmembrane</keyword>
<feature type="region of interest" description="Disordered" evidence="7">
    <location>
        <begin position="280"/>
        <end position="306"/>
    </location>
</feature>
<dbReference type="SUPFAM" id="SSF103473">
    <property type="entry name" value="MFS general substrate transporter"/>
    <property type="match status" value="1"/>
</dbReference>
<protein>
    <recommendedName>
        <fullName evidence="11">Equilibrative nucleoside transporter 4</fullName>
    </recommendedName>
</protein>
<dbReference type="GeneID" id="578611"/>
<feature type="transmembrane region" description="Helical" evidence="8">
    <location>
        <begin position="118"/>
        <end position="138"/>
    </location>
</feature>
<evidence type="ECO:0000256" key="3">
    <source>
        <dbReference type="ARBA" id="ARBA00022448"/>
    </source>
</evidence>
<reference evidence="10" key="1">
    <citation type="submission" date="2015-02" db="EMBL/GenBank/DDBJ databases">
        <title>Genome sequencing for Strongylocentrotus purpuratus.</title>
        <authorList>
            <person name="Murali S."/>
            <person name="Liu Y."/>
            <person name="Vee V."/>
            <person name="English A."/>
            <person name="Wang M."/>
            <person name="Skinner E."/>
            <person name="Han Y."/>
            <person name="Muzny D.M."/>
            <person name="Worley K.C."/>
            <person name="Gibbs R.A."/>
        </authorList>
    </citation>
    <scope>NUCLEOTIDE SEQUENCE</scope>
</reference>
<feature type="compositionally biased region" description="Polar residues" evidence="7">
    <location>
        <begin position="280"/>
        <end position="300"/>
    </location>
</feature>
<feature type="transmembrane region" description="Helical" evidence="8">
    <location>
        <begin position="366"/>
        <end position="385"/>
    </location>
</feature>
<dbReference type="GO" id="GO:0005337">
    <property type="term" value="F:nucleoside transmembrane transporter activity"/>
    <property type="evidence" value="ECO:0007669"/>
    <property type="project" value="InterPro"/>
</dbReference>
<feature type="transmembrane region" description="Helical" evidence="8">
    <location>
        <begin position="333"/>
        <end position="354"/>
    </location>
</feature>
<evidence type="ECO:0000256" key="5">
    <source>
        <dbReference type="ARBA" id="ARBA00022989"/>
    </source>
</evidence>
<evidence type="ECO:0000256" key="4">
    <source>
        <dbReference type="ARBA" id="ARBA00022692"/>
    </source>
</evidence>
<dbReference type="InterPro" id="IPR036259">
    <property type="entry name" value="MFS_trans_sf"/>
</dbReference>
<feature type="transmembrane region" description="Helical" evidence="8">
    <location>
        <begin position="215"/>
        <end position="233"/>
    </location>
</feature>
<organism evidence="9 10">
    <name type="scientific">Strongylocentrotus purpuratus</name>
    <name type="common">Purple sea urchin</name>
    <dbReference type="NCBI Taxonomy" id="7668"/>
    <lineage>
        <taxon>Eukaryota</taxon>
        <taxon>Metazoa</taxon>
        <taxon>Echinodermata</taxon>
        <taxon>Eleutherozoa</taxon>
        <taxon>Echinozoa</taxon>
        <taxon>Echinoidea</taxon>
        <taxon>Euechinoidea</taxon>
        <taxon>Echinacea</taxon>
        <taxon>Camarodonta</taxon>
        <taxon>Echinidea</taxon>
        <taxon>Strongylocentrotidae</taxon>
        <taxon>Strongylocentrotus</taxon>
    </lineage>
</organism>
<evidence type="ECO:0000313" key="9">
    <source>
        <dbReference type="EnsemblMetazoa" id="XP_030840523"/>
    </source>
</evidence>
<keyword evidence="10" id="KW-1185">Reference proteome</keyword>
<evidence type="ECO:0000256" key="6">
    <source>
        <dbReference type="ARBA" id="ARBA00023136"/>
    </source>
</evidence>
<dbReference type="RefSeq" id="XP_030840523.1">
    <property type="nucleotide sequence ID" value="XM_030984663.1"/>
</dbReference>
<feature type="transmembrane region" description="Helical" evidence="8">
    <location>
        <begin position="150"/>
        <end position="173"/>
    </location>
</feature>
<evidence type="ECO:0000256" key="8">
    <source>
        <dbReference type="SAM" id="Phobius"/>
    </source>
</evidence>
<dbReference type="EnsemblMetazoa" id="XM_030984663">
    <property type="protein sequence ID" value="XP_030840523"/>
    <property type="gene ID" value="LOC578611"/>
</dbReference>
<dbReference type="Gene3D" id="1.20.1250.20">
    <property type="entry name" value="MFS general substrate transporter like domains"/>
    <property type="match status" value="1"/>
</dbReference>
<name>A0A7M7NRA0_STRPU</name>
<feature type="transmembrane region" description="Helical" evidence="8">
    <location>
        <begin position="185"/>
        <end position="203"/>
    </location>
</feature>
<dbReference type="EnsemblMetazoa" id="XM_030984662">
    <property type="protein sequence ID" value="XP_030840522"/>
    <property type="gene ID" value="LOC578611"/>
</dbReference>
<dbReference type="PANTHER" id="PTHR10332:SF10">
    <property type="entry name" value="EQUILIBRATIVE NUCLEOSIDE TRANSPORTER 4"/>
    <property type="match status" value="1"/>
</dbReference>
<dbReference type="InterPro" id="IPR002259">
    <property type="entry name" value="Eqnu_transpt"/>
</dbReference>
<comment type="similarity">
    <text evidence="2">Belongs to the SLC29A/ENT transporter (TC 2.A.57) family.</text>
</comment>
<sequence>MVEKRSPSTMTEPVGWSDVNCNAEDTGTMSDSPDIIDHHPIRVRRPQDPYNCVYISLLLAGTGFLLPYNSFVTAVDFFHGHFPGTTIVFDMSLVYLLVGFAAVMLNNALVVKISLQRRILLGQIMALSALLLASFLVVGLDSSLPKQFGYVVTLLAVAVTSFGCTIQQSSFYGYAGMLPKKFTQAVMVGESTAGVLTSLNRIITKLLVPNEKVNTLIFFIMSGITLLLCLMIHQAARRTQLVRHYTTACQNAGLGEDERSLQLSTEVSGSGTAVNVDDVNLQSDETPQSMEEARSNSQTTERQRKTRQPMTLISCWHSIVGGFHLRVNLSRHIWPYMVSIAVTYYITLCLFPGIESEVVNCKLHEWMPIILMAVFNFTDLCGKLLAAYPYEWHTSRLMLASASRILLVPLLLICVAPRTHPLLSHPFWPITFSAMLGISNGYFGSVPMILAPGLVPEEKKELAGNVMTVSYNVGLTLGAITAYFLKFIIGPSHQGASCHAVALMNMTAAPARNKITVT</sequence>
<feature type="transmembrane region" description="Helical" evidence="8">
    <location>
        <begin position="427"/>
        <end position="450"/>
    </location>
</feature>
<dbReference type="GO" id="GO:0008504">
    <property type="term" value="F:monoamine transmembrane transporter activity"/>
    <property type="evidence" value="ECO:0000318"/>
    <property type="project" value="GO_Central"/>
</dbReference>
<dbReference type="OrthoDB" id="10014563at2759"/>
<keyword evidence="3" id="KW-0813">Transport</keyword>
<dbReference type="RefSeq" id="XP_030840521.1">
    <property type="nucleotide sequence ID" value="XM_030984661.1"/>
</dbReference>
<dbReference type="PRINTS" id="PR01130">
    <property type="entry name" value="DERENTRNSPRT"/>
</dbReference>
<dbReference type="FunCoup" id="A0A7M7NRA0">
    <property type="interactions" value="132"/>
</dbReference>
<feature type="transmembrane region" description="Helical" evidence="8">
    <location>
        <begin position="92"/>
        <end position="111"/>
    </location>
</feature>
<keyword evidence="6 8" id="KW-0472">Membrane</keyword>
<dbReference type="RefSeq" id="XP_030840522.1">
    <property type="nucleotide sequence ID" value="XM_030984662.1"/>
</dbReference>
<dbReference type="AlphaFoldDB" id="A0A7M7NRA0"/>
<dbReference type="GO" id="GO:0005886">
    <property type="term" value="C:plasma membrane"/>
    <property type="evidence" value="ECO:0000318"/>
    <property type="project" value="GO_Central"/>
</dbReference>
<dbReference type="PIRSF" id="PIRSF016379">
    <property type="entry name" value="ENT"/>
    <property type="match status" value="1"/>
</dbReference>
<dbReference type="KEGG" id="spu:578611"/>
<feature type="transmembrane region" description="Helical" evidence="8">
    <location>
        <begin position="462"/>
        <end position="485"/>
    </location>
</feature>
<proteinExistence type="inferred from homology"/>
<dbReference type="PANTHER" id="PTHR10332">
    <property type="entry name" value="EQUILIBRATIVE NUCLEOSIDE TRANSPORTER"/>
    <property type="match status" value="1"/>
</dbReference>
<evidence type="ECO:0000313" key="10">
    <source>
        <dbReference type="Proteomes" id="UP000007110"/>
    </source>
</evidence>
<reference evidence="9" key="2">
    <citation type="submission" date="2021-01" db="UniProtKB">
        <authorList>
            <consortium name="EnsemblMetazoa"/>
        </authorList>
    </citation>
    <scope>IDENTIFICATION</scope>
</reference>
<keyword evidence="5 8" id="KW-1133">Transmembrane helix</keyword>
<dbReference type="CTD" id="222962"/>
<dbReference type="Pfam" id="PF01733">
    <property type="entry name" value="Nucleoside_tran"/>
    <property type="match status" value="1"/>
</dbReference>
<comment type="subcellular location">
    <subcellularLocation>
        <location evidence="1">Membrane</location>
        <topology evidence="1">Multi-pass membrane protein</topology>
    </subcellularLocation>
</comment>
<accession>A0A7M7NRA0</accession>
<evidence type="ECO:0000256" key="2">
    <source>
        <dbReference type="ARBA" id="ARBA00007965"/>
    </source>
</evidence>
<dbReference type="Proteomes" id="UP000007110">
    <property type="component" value="Unassembled WGS sequence"/>
</dbReference>
<dbReference type="OMA" id="ARGMNEF"/>
<feature type="transmembrane region" description="Helical" evidence="8">
    <location>
        <begin position="52"/>
        <end position="72"/>
    </location>
</feature>
<evidence type="ECO:0000256" key="7">
    <source>
        <dbReference type="SAM" id="MobiDB-lite"/>
    </source>
</evidence>